<feature type="compositionally biased region" description="Polar residues" evidence="1">
    <location>
        <begin position="1297"/>
        <end position="1318"/>
    </location>
</feature>
<feature type="compositionally biased region" description="Low complexity" evidence="1">
    <location>
        <begin position="333"/>
        <end position="349"/>
    </location>
</feature>
<feature type="compositionally biased region" description="Polar residues" evidence="1">
    <location>
        <begin position="641"/>
        <end position="650"/>
    </location>
</feature>
<feature type="region of interest" description="Disordered" evidence="1">
    <location>
        <begin position="641"/>
        <end position="725"/>
    </location>
</feature>
<feature type="compositionally biased region" description="Low complexity" evidence="1">
    <location>
        <begin position="150"/>
        <end position="181"/>
    </location>
</feature>
<feature type="region of interest" description="Disordered" evidence="1">
    <location>
        <begin position="1"/>
        <end position="50"/>
    </location>
</feature>
<feature type="compositionally biased region" description="Polar residues" evidence="1">
    <location>
        <begin position="1351"/>
        <end position="1364"/>
    </location>
</feature>
<feature type="region of interest" description="Disordered" evidence="1">
    <location>
        <begin position="1865"/>
        <end position="1889"/>
    </location>
</feature>
<feature type="region of interest" description="Disordered" evidence="1">
    <location>
        <begin position="939"/>
        <end position="986"/>
    </location>
</feature>
<feature type="compositionally biased region" description="Polar residues" evidence="1">
    <location>
        <begin position="1953"/>
        <end position="1988"/>
    </location>
</feature>
<feature type="compositionally biased region" description="Polar residues" evidence="1">
    <location>
        <begin position="1374"/>
        <end position="1388"/>
    </location>
</feature>
<feature type="compositionally biased region" description="Low complexity" evidence="1">
    <location>
        <begin position="822"/>
        <end position="840"/>
    </location>
</feature>
<feature type="region of interest" description="Disordered" evidence="1">
    <location>
        <begin position="870"/>
        <end position="918"/>
    </location>
</feature>
<feature type="region of interest" description="Disordered" evidence="1">
    <location>
        <begin position="550"/>
        <end position="594"/>
    </location>
</feature>
<feature type="compositionally biased region" description="Acidic residues" evidence="1">
    <location>
        <begin position="1450"/>
        <end position="1459"/>
    </location>
</feature>
<feature type="compositionally biased region" description="Acidic residues" evidence="1">
    <location>
        <begin position="260"/>
        <end position="269"/>
    </location>
</feature>
<feature type="compositionally biased region" description="Acidic residues" evidence="1">
    <location>
        <begin position="1004"/>
        <end position="1013"/>
    </location>
</feature>
<organism evidence="3 4">
    <name type="scientific">Allacma fusca</name>
    <dbReference type="NCBI Taxonomy" id="39272"/>
    <lineage>
        <taxon>Eukaryota</taxon>
        <taxon>Metazoa</taxon>
        <taxon>Ecdysozoa</taxon>
        <taxon>Arthropoda</taxon>
        <taxon>Hexapoda</taxon>
        <taxon>Collembola</taxon>
        <taxon>Symphypleona</taxon>
        <taxon>Sminthuridae</taxon>
        <taxon>Allacma</taxon>
    </lineage>
</organism>
<feature type="compositionally biased region" description="Acidic residues" evidence="1">
    <location>
        <begin position="496"/>
        <end position="507"/>
    </location>
</feature>
<accession>A0A8J2LEV1</accession>
<feature type="compositionally biased region" description="Acidic residues" evidence="1">
    <location>
        <begin position="684"/>
        <end position="695"/>
    </location>
</feature>
<feature type="compositionally biased region" description="Polar residues" evidence="1">
    <location>
        <begin position="1762"/>
        <end position="1772"/>
    </location>
</feature>
<evidence type="ECO:0000313" key="3">
    <source>
        <dbReference type="EMBL" id="CAG7833883.1"/>
    </source>
</evidence>
<feature type="region of interest" description="Disordered" evidence="1">
    <location>
        <begin position="256"/>
        <end position="289"/>
    </location>
</feature>
<feature type="region of interest" description="Disordered" evidence="1">
    <location>
        <begin position="87"/>
        <end position="113"/>
    </location>
</feature>
<feature type="compositionally biased region" description="Polar residues" evidence="1">
    <location>
        <begin position="1729"/>
        <end position="1747"/>
    </location>
</feature>
<gene>
    <name evidence="3" type="ORF">AFUS01_LOCUS43454</name>
</gene>
<feature type="region of interest" description="Disordered" evidence="1">
    <location>
        <begin position="744"/>
        <end position="763"/>
    </location>
</feature>
<feature type="region of interest" description="Disordered" evidence="1">
    <location>
        <begin position="314"/>
        <end position="363"/>
    </location>
</feature>
<feature type="compositionally biased region" description="Low complexity" evidence="1">
    <location>
        <begin position="279"/>
        <end position="288"/>
    </location>
</feature>
<feature type="region of interest" description="Disordered" evidence="1">
    <location>
        <begin position="1509"/>
        <end position="1555"/>
    </location>
</feature>
<feature type="compositionally biased region" description="Low complexity" evidence="1">
    <location>
        <begin position="18"/>
        <end position="36"/>
    </location>
</feature>
<feature type="compositionally biased region" description="Low complexity" evidence="1">
    <location>
        <begin position="2037"/>
        <end position="2048"/>
    </location>
</feature>
<keyword evidence="4" id="KW-1185">Reference proteome</keyword>
<feature type="compositionally biased region" description="Low complexity" evidence="1">
    <location>
        <begin position="696"/>
        <end position="714"/>
    </location>
</feature>
<protein>
    <submittedName>
        <fullName evidence="3">Uncharacterized protein</fullName>
    </submittedName>
</protein>
<feature type="compositionally biased region" description="Acidic residues" evidence="1">
    <location>
        <begin position="873"/>
        <end position="882"/>
    </location>
</feature>
<feature type="region of interest" description="Disordered" evidence="1">
    <location>
        <begin position="1297"/>
        <end position="1337"/>
    </location>
</feature>
<feature type="compositionally biased region" description="Basic residues" evidence="1">
    <location>
        <begin position="665"/>
        <end position="675"/>
    </location>
</feature>
<comment type="caution">
    <text evidence="3">The sequence shown here is derived from an EMBL/GenBank/DDBJ whole genome shotgun (WGS) entry which is preliminary data.</text>
</comment>
<reference evidence="3" key="1">
    <citation type="submission" date="2021-06" db="EMBL/GenBank/DDBJ databases">
        <authorList>
            <person name="Hodson N. C."/>
            <person name="Mongue J. A."/>
            <person name="Jaron S. K."/>
        </authorList>
    </citation>
    <scope>NUCLEOTIDE SEQUENCE</scope>
</reference>
<feature type="region of interest" description="Disordered" evidence="1">
    <location>
        <begin position="134"/>
        <end position="181"/>
    </location>
</feature>
<feature type="compositionally biased region" description="Low complexity" evidence="1">
    <location>
        <begin position="1320"/>
        <end position="1335"/>
    </location>
</feature>
<feature type="compositionally biased region" description="Acidic residues" evidence="1">
    <location>
        <begin position="321"/>
        <end position="330"/>
    </location>
</feature>
<sequence length="2094" mass="227577">NAKGEPEEVDDGSDDYDYTSGSGSSGQQQSSVSSGGLQFPSSPHSSFTRNITRIIRRKKIITNSNGEPVEVDDEDGDSEANLNFGNYTFGSGTSGQQQYSYSSGGLRFPAPANPTFRRNITRIIRRKKVIVNSKGEPEEVDDDTENESDTNFGNYSFGSGSSGQQQVSVSTGGLSFSSGSNPSFSRNITRIIRRKKVVVNSKGIPEEVEDDDDSNVDFQPGNFTFGNGLSGQQQSSTFRRNVTRIIRRKKVTVNSNGEPIEVDDDEDENTGFGSGGSGQQQFSYSSGGLRFPVSNNSSFIRNITRTIRRKKVIKNSRGEPTEVEDNDYEDNFGSGSSTQEQSSFSSGQGLRFPPPANPTFTRRNITRIIRRKKIIVNAKGEPEEVDDGSDDYDYTSGSGSSQQSSISSGGLRFPPPANPTFSRNVTRIIRRKKVVVNSKGEPTEIDDDDDEANLGTGFSGQQESSFSSRGPDVGTSNIRRTIRKKKIIINSKGEPVEQEDDGDDDFDWNVQNRSHHEFTSTSGHQRHPYSGSLSSHNITRITRRKKITINSRGEQVEVDDDDDNNSPFTFGNHTWTNGQQSYSQGQGLRFPPPDNPMFTRNITRIVRRKKIIVNSKGEPLEVDDEGNDEFNLGNSTFVNGASGQQYSHSSGGFRLPSANPGFRRNTTRIIRRKKVTVNGKGVPEEIDDDGDDDDYNNSGSGSSVQQQSSASSGGLRFPPPANPTFTRNITRIIRRKKIIVNSKGEPVEVDDEDGDSEANFNFGNGATRQQQYSMSSGGLRFPAPANPTFRRNITRIIRRKKIIVNAKGEPEEVDDGSDDYDYTSGSGSSVQQQSSVSSGGLQFPSSPHPSFTRNITRVIRRKKIITNSNGEPVEVDDEDGESETNLNFGNYNFRNGATGQQQYSMSSGGLRFPPPANPTFRRNITRIIRRKKIVINAKGEPEEVDDGSDDYDYSSGSGSSVQQQSSVSSGGLQFPSSPHPSFTRNITRVIRRKKIITNSNGEQVEIDDDDGNDTIDSAFGGENSGQQQTTFGSGTTGQKSYSSSGNPQFTSRNITRTIRRKKIITNSKGEPVEVDDEDDNGRDLQFGGSGQQQSTFSSGGLRFPPPANPTFSRNITRIIRRKKIIVNSKGEPVEVEDDSDFTSGNHSFGGGVAGQQQYSYFSGGVRFLPPSNPLITRNITKIIRRKKIILNSKGEQVEVDDDGDGGDNFESNIHTGGNSEGRLSFSSDTDGKRRRNRRPGNTRGIRNTTRISKSRRIIKGPNGENITVDGNSGKFSDDGQTLINTNYLEVINQTGKHNTNRVSGTTYQTAGSGNSFNEVGQGSSSTNSSWSGQTGVNINEMDYDDYYDASQEVTESSSKQSNTDDIYADESRGIKSTSSQNSITSNGTPIKRGTETTYQSQKGGSGYKGSKEPVDNGSESTTTPASVKGKKRPKGTAKGGIPGISPGDSTESEEPDEYDLLGNGVTVFDTTPASKTFGSKGDGTKGGIIPVFIPVPDVSLTTTTVPSTTVTTTTTETSTTSTTPETTTRFSEFDSDFDLGPAEGGDSGEGPQVTTQDPEVEMIDVDQFGADRNVGDKQKSCDNSWPLPLIIFLWATLLAAGVGALLAGYWLMKKYGLCKCCCRRNNKDEIYTIDRDPIIKEARNSPDLSQDSDADRYAQNILLNQDSKGFAAGGIAAGKLGSANGSVSYPMNGTLSQSGNQGTTKFGEDVTAGSTYQNLNAGVVPRTSAYGSSQMNTTSSQRQSLESPSPRVVKTFRKMETQQLGQTSSDMNAGSDVPRSVHFKESGSIKDRSVLSTEDEIIKSLNTLEKADRLSASSNVSLLTEDNILPPRQRANTVTRITIEKHFIPHGDQLTSQSSIGSEQIIAGSGRNSPNINSSRSGSSSAGILQGQNTTAKLITTIIKQEAGIQGDDAGLDPQYQKSGVKRTTSEPDHRMTEDFYEQGGDSWEGNKSARSSNYKESPTGIKSESKGYSSYQRSPHSESKSFSYGNEGYLSKSSPLNVESSGSVRHVKSVSMGKNFLGDQSSEIDPERMGHSQSGSSSTSTKTFQDGGAGTRTVTTRKIITRNTSQQDIPEDIQVMEEMDDFLKYIDED</sequence>
<feature type="compositionally biased region" description="Polar residues" evidence="1">
    <location>
        <begin position="1039"/>
        <end position="1049"/>
    </location>
</feature>
<feature type="compositionally biased region" description="Acidic residues" evidence="1">
    <location>
        <begin position="811"/>
        <end position="821"/>
    </location>
</feature>
<feature type="compositionally biased region" description="Low complexity" evidence="1">
    <location>
        <begin position="1024"/>
        <end position="1038"/>
    </location>
</feature>
<feature type="compositionally biased region" description="Basic and acidic residues" evidence="1">
    <location>
        <begin position="1928"/>
        <end position="1938"/>
    </location>
</feature>
<feature type="compositionally biased region" description="Acidic residues" evidence="1">
    <location>
        <begin position="138"/>
        <end position="148"/>
    </location>
</feature>
<feature type="region of interest" description="Disordered" evidence="1">
    <location>
        <begin position="1349"/>
        <end position="1484"/>
    </location>
</feature>
<evidence type="ECO:0000313" key="4">
    <source>
        <dbReference type="Proteomes" id="UP000708208"/>
    </source>
</evidence>
<feature type="region of interest" description="Disordered" evidence="1">
    <location>
        <begin position="1910"/>
        <end position="1988"/>
    </location>
</feature>
<proteinExistence type="predicted"/>
<feature type="compositionally biased region" description="Low complexity" evidence="1">
    <location>
        <begin position="1091"/>
        <end position="1100"/>
    </location>
</feature>
<feature type="compositionally biased region" description="Low complexity" evidence="1">
    <location>
        <begin position="1509"/>
        <end position="1528"/>
    </location>
</feature>
<feature type="region of interest" description="Disordered" evidence="1">
    <location>
        <begin position="380"/>
        <end position="424"/>
    </location>
</feature>
<feature type="compositionally biased region" description="Polar residues" evidence="1">
    <location>
        <begin position="1468"/>
        <end position="1477"/>
    </location>
</feature>
<feature type="region of interest" description="Disordered" evidence="1">
    <location>
        <begin position="1195"/>
        <end position="1277"/>
    </location>
</feature>
<feature type="compositionally biased region" description="Low complexity" evidence="1">
    <location>
        <begin position="394"/>
        <end position="410"/>
    </location>
</feature>
<feature type="transmembrane region" description="Helical" evidence="2">
    <location>
        <begin position="1585"/>
        <end position="1611"/>
    </location>
</feature>
<keyword evidence="2" id="KW-0812">Transmembrane</keyword>
<feature type="compositionally biased region" description="Acidic residues" evidence="1">
    <location>
        <begin position="443"/>
        <end position="452"/>
    </location>
</feature>
<feature type="compositionally biased region" description="Low complexity" evidence="1">
    <location>
        <begin position="1868"/>
        <end position="1885"/>
    </location>
</feature>
<feature type="compositionally biased region" description="Polar residues" evidence="1">
    <location>
        <begin position="1264"/>
        <end position="1277"/>
    </location>
</feature>
<feature type="region of interest" description="Disordered" evidence="1">
    <location>
        <begin position="439"/>
        <end position="538"/>
    </location>
</feature>
<feature type="compositionally biased region" description="Low complexity" evidence="1">
    <location>
        <begin position="2056"/>
        <end position="2069"/>
    </location>
</feature>
<dbReference type="EMBL" id="CAJVCH010570048">
    <property type="protein sequence ID" value="CAG7833883.1"/>
    <property type="molecule type" value="Genomic_DNA"/>
</dbReference>
<feature type="compositionally biased region" description="Low complexity" evidence="1">
    <location>
        <begin position="953"/>
        <end position="971"/>
    </location>
</feature>
<feature type="compositionally biased region" description="Acidic residues" evidence="1">
    <location>
        <begin position="942"/>
        <end position="952"/>
    </location>
</feature>
<feature type="non-terminal residue" evidence="3">
    <location>
        <position position="1"/>
    </location>
</feature>
<dbReference type="Proteomes" id="UP000708208">
    <property type="component" value="Unassembled WGS sequence"/>
</dbReference>
<feature type="region of interest" description="Disordered" evidence="1">
    <location>
        <begin position="2016"/>
        <end position="2072"/>
    </location>
</feature>
<keyword evidence="2" id="KW-0472">Membrane</keyword>
<feature type="region of interest" description="Disordered" evidence="1">
    <location>
        <begin position="808"/>
        <end position="851"/>
    </location>
</feature>
<feature type="region of interest" description="Disordered" evidence="1">
    <location>
        <begin position="1001"/>
        <end position="1110"/>
    </location>
</feature>
<feature type="compositionally biased region" description="Acidic residues" evidence="1">
    <location>
        <begin position="747"/>
        <end position="756"/>
    </location>
</feature>
<feature type="region of interest" description="Disordered" evidence="1">
    <location>
        <begin position="1762"/>
        <end position="1788"/>
    </location>
</feature>
<feature type="compositionally biased region" description="Low complexity" evidence="1">
    <location>
        <begin position="459"/>
        <end position="468"/>
    </location>
</feature>
<feature type="compositionally biased region" description="Acidic residues" evidence="1">
    <location>
        <begin position="383"/>
        <end position="393"/>
    </location>
</feature>
<feature type="compositionally biased region" description="Polar residues" evidence="1">
    <location>
        <begin position="566"/>
        <end position="586"/>
    </location>
</feature>
<feature type="compositionally biased region" description="Acidic residues" evidence="1">
    <location>
        <begin position="7"/>
        <end position="17"/>
    </location>
</feature>
<evidence type="ECO:0000256" key="2">
    <source>
        <dbReference type="SAM" id="Phobius"/>
    </source>
</evidence>
<feature type="compositionally biased region" description="Low complexity" evidence="1">
    <location>
        <begin position="1241"/>
        <end position="1251"/>
    </location>
</feature>
<keyword evidence="2" id="KW-1133">Transmembrane helix</keyword>
<feature type="compositionally biased region" description="Polar residues" evidence="1">
    <location>
        <begin position="884"/>
        <end position="907"/>
    </location>
</feature>
<feature type="compositionally biased region" description="Low complexity" evidence="1">
    <location>
        <begin position="87"/>
        <end position="105"/>
    </location>
</feature>
<feature type="compositionally biased region" description="Acidic residues" evidence="1">
    <location>
        <begin position="1197"/>
        <end position="1207"/>
    </location>
</feature>
<evidence type="ECO:0000256" key="1">
    <source>
        <dbReference type="SAM" id="MobiDB-lite"/>
    </source>
</evidence>
<name>A0A8J2LEV1_9HEXA</name>
<feature type="region of interest" description="Disordered" evidence="1">
    <location>
        <begin position="1727"/>
        <end position="1750"/>
    </location>
</feature>